<dbReference type="AlphaFoldDB" id="A0A6N4TFE9"/>
<sequence length="59" mass="6791">MLDSVIAYIGEVFLDAVIDKSQSIKISKKKRIIYTIIFLLITLFYVALFLIITHIAIFN</sequence>
<keyword evidence="3" id="KW-1185">Reference proteome</keyword>
<dbReference type="RefSeq" id="WP_118276684.1">
    <property type="nucleotide sequence ID" value="NZ_AP019695.1"/>
</dbReference>
<keyword evidence="1" id="KW-1133">Transmembrane helix</keyword>
<evidence type="ECO:0000313" key="2">
    <source>
        <dbReference type="EMBL" id="BBK21154.1"/>
    </source>
</evidence>
<reference evidence="3" key="1">
    <citation type="submission" date="2019-05" db="EMBL/GenBank/DDBJ databases">
        <title>Complete genome sequencing of Absiella argi strain JCM 30884.</title>
        <authorList>
            <person name="Sakamoto M."/>
            <person name="Murakami T."/>
            <person name="Mori H."/>
        </authorList>
    </citation>
    <scope>NUCLEOTIDE SEQUENCE [LARGE SCALE GENOMIC DNA]</scope>
    <source>
        <strain evidence="3">JCM 30884</strain>
    </source>
</reference>
<feature type="transmembrane region" description="Helical" evidence="1">
    <location>
        <begin position="32"/>
        <end position="57"/>
    </location>
</feature>
<name>A0A6N4TFE9_9FIRM</name>
<evidence type="ECO:0000256" key="1">
    <source>
        <dbReference type="SAM" id="Phobius"/>
    </source>
</evidence>
<dbReference type="KEGG" id="aarg:Aargi30884_00570"/>
<proteinExistence type="predicted"/>
<protein>
    <submittedName>
        <fullName evidence="2">Uncharacterized protein</fullName>
    </submittedName>
</protein>
<evidence type="ECO:0000313" key="3">
    <source>
        <dbReference type="Proteomes" id="UP000464754"/>
    </source>
</evidence>
<organism evidence="2 3">
    <name type="scientific">Amedibacterium intestinale</name>
    <dbReference type="NCBI Taxonomy" id="2583452"/>
    <lineage>
        <taxon>Bacteria</taxon>
        <taxon>Bacillati</taxon>
        <taxon>Bacillota</taxon>
        <taxon>Erysipelotrichia</taxon>
        <taxon>Erysipelotrichales</taxon>
        <taxon>Erysipelotrichaceae</taxon>
        <taxon>Amedibacterium</taxon>
    </lineage>
</organism>
<gene>
    <name evidence="2" type="ORF">Aargi30884_00570</name>
</gene>
<keyword evidence="1" id="KW-0812">Transmembrane</keyword>
<dbReference type="Proteomes" id="UP000464754">
    <property type="component" value="Chromosome"/>
</dbReference>
<dbReference type="EMBL" id="AP019695">
    <property type="protein sequence ID" value="BBK21154.1"/>
    <property type="molecule type" value="Genomic_DNA"/>
</dbReference>
<keyword evidence="1" id="KW-0472">Membrane</keyword>
<accession>A0A6N4TFE9</accession>